<keyword evidence="12" id="KW-1185">Reference proteome</keyword>
<dbReference type="InterPro" id="IPR027417">
    <property type="entry name" value="P-loop_NTPase"/>
</dbReference>
<dbReference type="Proteomes" id="UP001526430">
    <property type="component" value="Unassembled WGS sequence"/>
</dbReference>
<dbReference type="Pfam" id="PF00005">
    <property type="entry name" value="ABC_tran"/>
    <property type="match status" value="1"/>
</dbReference>
<protein>
    <submittedName>
        <fullName evidence="11">ABC transporter ATP-binding protein/permease</fullName>
    </submittedName>
</protein>
<keyword evidence="4" id="KW-0547">Nucleotide-binding</keyword>
<feature type="transmembrane region" description="Helical" evidence="8">
    <location>
        <begin position="83"/>
        <end position="101"/>
    </location>
</feature>
<comment type="caution">
    <text evidence="11">The sequence shown here is derived from an EMBL/GenBank/DDBJ whole genome shotgun (WGS) entry which is preliminary data.</text>
</comment>
<dbReference type="PANTHER" id="PTHR11384">
    <property type="entry name" value="ATP-BINDING CASSETTE, SUB-FAMILY D MEMBER"/>
    <property type="match status" value="1"/>
</dbReference>
<dbReference type="Pfam" id="PF06472">
    <property type="entry name" value="ABC_membrane_2"/>
    <property type="match status" value="1"/>
</dbReference>
<dbReference type="SMART" id="SM00382">
    <property type="entry name" value="AAA"/>
    <property type="match status" value="1"/>
</dbReference>
<keyword evidence="7 8" id="KW-0472">Membrane</keyword>
<dbReference type="InterPro" id="IPR017871">
    <property type="entry name" value="ABC_transporter-like_CS"/>
</dbReference>
<proteinExistence type="predicted"/>
<name>A0ABT3NV30_9PROT</name>
<evidence type="ECO:0000313" key="11">
    <source>
        <dbReference type="EMBL" id="MCW8085419.1"/>
    </source>
</evidence>
<dbReference type="PROSITE" id="PS50893">
    <property type="entry name" value="ABC_TRANSPORTER_2"/>
    <property type="match status" value="1"/>
</dbReference>
<dbReference type="PROSITE" id="PS50929">
    <property type="entry name" value="ABC_TM1F"/>
    <property type="match status" value="1"/>
</dbReference>
<dbReference type="Gene3D" id="3.40.50.300">
    <property type="entry name" value="P-loop containing nucleotide triphosphate hydrolases"/>
    <property type="match status" value="1"/>
</dbReference>
<dbReference type="PROSITE" id="PS00211">
    <property type="entry name" value="ABC_TRANSPORTER_1"/>
    <property type="match status" value="1"/>
</dbReference>
<feature type="transmembrane region" description="Helical" evidence="8">
    <location>
        <begin position="278"/>
        <end position="302"/>
    </location>
</feature>
<evidence type="ECO:0000313" key="12">
    <source>
        <dbReference type="Proteomes" id="UP001526430"/>
    </source>
</evidence>
<dbReference type="CDD" id="cd03223">
    <property type="entry name" value="ABCD_peroxisomal_ALDP"/>
    <property type="match status" value="1"/>
</dbReference>
<evidence type="ECO:0000256" key="6">
    <source>
        <dbReference type="ARBA" id="ARBA00022989"/>
    </source>
</evidence>
<dbReference type="GO" id="GO:0005524">
    <property type="term" value="F:ATP binding"/>
    <property type="evidence" value="ECO:0007669"/>
    <property type="project" value="UniProtKB-KW"/>
</dbReference>
<dbReference type="SUPFAM" id="SSF52540">
    <property type="entry name" value="P-loop containing nucleoside triphosphate hydrolases"/>
    <property type="match status" value="1"/>
</dbReference>
<dbReference type="PANTHER" id="PTHR11384:SF59">
    <property type="entry name" value="LYSOSOMAL COBALAMIN TRANSPORTER ABCD4"/>
    <property type="match status" value="1"/>
</dbReference>
<keyword evidence="5 11" id="KW-0067">ATP-binding</keyword>
<dbReference type="InterPro" id="IPR036640">
    <property type="entry name" value="ABC1_TM_sf"/>
</dbReference>
<evidence type="ECO:0000256" key="1">
    <source>
        <dbReference type="ARBA" id="ARBA00004651"/>
    </source>
</evidence>
<feature type="domain" description="ABC transmembrane type-1" evidence="10">
    <location>
        <begin position="31"/>
        <end position="337"/>
    </location>
</feature>
<dbReference type="SUPFAM" id="SSF90123">
    <property type="entry name" value="ABC transporter transmembrane region"/>
    <property type="match status" value="1"/>
</dbReference>
<feature type="domain" description="ABC transporter" evidence="9">
    <location>
        <begin position="373"/>
        <end position="584"/>
    </location>
</feature>
<organism evidence="11 12">
    <name type="scientific">Sabulicella glaciei</name>
    <dbReference type="NCBI Taxonomy" id="2984948"/>
    <lineage>
        <taxon>Bacteria</taxon>
        <taxon>Pseudomonadati</taxon>
        <taxon>Pseudomonadota</taxon>
        <taxon>Alphaproteobacteria</taxon>
        <taxon>Acetobacterales</taxon>
        <taxon>Acetobacteraceae</taxon>
        <taxon>Sabulicella</taxon>
    </lineage>
</organism>
<dbReference type="RefSeq" id="WP_301589311.1">
    <property type="nucleotide sequence ID" value="NZ_JAPFQI010000003.1"/>
</dbReference>
<comment type="subcellular location">
    <subcellularLocation>
        <location evidence="1">Cell membrane</location>
        <topology evidence="1">Multi-pass membrane protein</topology>
    </subcellularLocation>
</comment>
<evidence type="ECO:0000256" key="2">
    <source>
        <dbReference type="ARBA" id="ARBA00022448"/>
    </source>
</evidence>
<evidence type="ECO:0000256" key="3">
    <source>
        <dbReference type="ARBA" id="ARBA00022692"/>
    </source>
</evidence>
<evidence type="ECO:0000256" key="4">
    <source>
        <dbReference type="ARBA" id="ARBA00022741"/>
    </source>
</evidence>
<keyword evidence="6 8" id="KW-1133">Transmembrane helix</keyword>
<gene>
    <name evidence="11" type="ORF">OF850_07260</name>
</gene>
<dbReference type="InterPro" id="IPR003593">
    <property type="entry name" value="AAA+_ATPase"/>
</dbReference>
<dbReference type="Gene3D" id="1.20.1560.10">
    <property type="entry name" value="ABC transporter type 1, transmembrane domain"/>
    <property type="match status" value="1"/>
</dbReference>
<sequence>MTWRATLRDAASLALPFWRSPEKGKAWTLLLVVVGLNLALVAMAVLLSFWNREFFNALEARDAERFTALLFTWAETDSGTMPGFAWIAALYILVAVYALYLRQALQIRWRRWLTEGMLDQWLAERAHYRLSLDAGEADNPDQRVSEDAKLFVDMTLTLGLGLMRSVVTLLSFLFVLWSLSDSVTILGVTIPGYLVWVAILYAGLGTWLAHLIGRPLARLNFRQQRVEADFRYALVRFRDGSEGIALHRGETAERTGLMGRFAAVMANWWDLMVATKRLTFFTTGYTQVAIVFPFVVAAPAFFAGRIPLGGLTQTASAFGEVQGALSWIVDNYAALTEWRATVTRLSGFRRALDAARAHAGEGVKAAATPGDTLRLDAVSIALPDGRTLLQADHAEIGPGERVLVTGPSGSGKSTLFRAIAGIWPFGSGRVEVPEGARAMFLPQRPYLPLGTLRRAVCYPSAPDSLDESDLREAMELAGLAHLLPRLDEEDAWGARLSGGEQQRLALARALLNRPDWLFLDEATASLDPAMERRLYELLLKRLPGLTLVSIAHRPGVAEFHTRRWEVRDGRLYAGVDSSTDSTAAP</sequence>
<accession>A0ABT3NV30</accession>
<feature type="transmembrane region" description="Helical" evidence="8">
    <location>
        <begin position="190"/>
        <end position="212"/>
    </location>
</feature>
<feature type="transmembrane region" description="Helical" evidence="8">
    <location>
        <begin position="150"/>
        <end position="178"/>
    </location>
</feature>
<dbReference type="InterPro" id="IPR011527">
    <property type="entry name" value="ABC1_TM_dom"/>
</dbReference>
<reference evidence="11 12" key="1">
    <citation type="submission" date="2022-10" db="EMBL/GenBank/DDBJ databases">
        <title>Roseococcus glaciei nov., sp. nov., isolated from glacier.</title>
        <authorList>
            <person name="Liu Q."/>
            <person name="Xin Y.-H."/>
        </authorList>
    </citation>
    <scope>NUCLEOTIDE SEQUENCE [LARGE SCALE GENOMIC DNA]</scope>
    <source>
        <strain evidence="11 12">MDT2-1-1</strain>
    </source>
</reference>
<evidence type="ECO:0000256" key="5">
    <source>
        <dbReference type="ARBA" id="ARBA00022840"/>
    </source>
</evidence>
<evidence type="ECO:0000259" key="10">
    <source>
        <dbReference type="PROSITE" id="PS50929"/>
    </source>
</evidence>
<feature type="transmembrane region" description="Helical" evidence="8">
    <location>
        <begin position="27"/>
        <end position="50"/>
    </location>
</feature>
<keyword evidence="2" id="KW-0813">Transport</keyword>
<evidence type="ECO:0000256" key="7">
    <source>
        <dbReference type="ARBA" id="ARBA00023136"/>
    </source>
</evidence>
<evidence type="ECO:0000259" key="9">
    <source>
        <dbReference type="PROSITE" id="PS50893"/>
    </source>
</evidence>
<dbReference type="InterPro" id="IPR050835">
    <property type="entry name" value="ABC_transporter_sub-D"/>
</dbReference>
<dbReference type="EMBL" id="JAPFQI010000003">
    <property type="protein sequence ID" value="MCW8085419.1"/>
    <property type="molecule type" value="Genomic_DNA"/>
</dbReference>
<dbReference type="InterPro" id="IPR003439">
    <property type="entry name" value="ABC_transporter-like_ATP-bd"/>
</dbReference>
<keyword evidence="3 8" id="KW-0812">Transmembrane</keyword>
<evidence type="ECO:0000256" key="8">
    <source>
        <dbReference type="SAM" id="Phobius"/>
    </source>
</evidence>